<name>A0A382Q664_9ZZZZ</name>
<reference evidence="1" key="1">
    <citation type="submission" date="2018-05" db="EMBL/GenBank/DDBJ databases">
        <authorList>
            <person name="Lanie J.A."/>
            <person name="Ng W.-L."/>
            <person name="Kazmierczak K.M."/>
            <person name="Andrzejewski T.M."/>
            <person name="Davidsen T.M."/>
            <person name="Wayne K.J."/>
            <person name="Tettelin H."/>
            <person name="Glass J.I."/>
            <person name="Rusch D."/>
            <person name="Podicherti R."/>
            <person name="Tsui H.-C.T."/>
            <person name="Winkler M.E."/>
        </authorList>
    </citation>
    <scope>NUCLEOTIDE SEQUENCE</scope>
</reference>
<feature type="non-terminal residue" evidence="1">
    <location>
        <position position="336"/>
    </location>
</feature>
<dbReference type="AlphaFoldDB" id="A0A382Q664"/>
<feature type="non-terminal residue" evidence="1">
    <location>
        <position position="1"/>
    </location>
</feature>
<gene>
    <name evidence="1" type="ORF">METZ01_LOCUS333272</name>
</gene>
<dbReference type="EMBL" id="UINC01111881">
    <property type="protein sequence ID" value="SVC80418.1"/>
    <property type="molecule type" value="Genomic_DNA"/>
</dbReference>
<proteinExistence type="predicted"/>
<organism evidence="1">
    <name type="scientific">marine metagenome</name>
    <dbReference type="NCBI Taxonomy" id="408172"/>
    <lineage>
        <taxon>unclassified sequences</taxon>
        <taxon>metagenomes</taxon>
        <taxon>ecological metagenomes</taxon>
    </lineage>
</organism>
<sequence>RPMLSDFIEWLKLVDDDYTDNPFFERTNSFTFNYNSMSSPLGTSIPGFWRGVYKKAFDTDRPHSHPWEMLGFTLKPTWWETVYGVPPYTSDNLILWSDLENGIVREPNKKIKILKNYLRPGLTTFIPVDSVGNIISPNLSGFAQNFNSGTIENPFKFGDETPIETAWRRSSEYPFSLITSWFLSQPCKVLATGLDRERQTKNIAKQIIYNATKNHIKLSNLVFPNTHVDAAQTYTSGLINYVAGYMASSVVKSYTTYQSNLKNISNQIGFKIGGFTEKDKFKLILDSRTPLNEGNVFVPKENYSIFLNKSTPVKTINYSGVMIEIKENGFKIKGYD</sequence>
<evidence type="ECO:0000313" key="1">
    <source>
        <dbReference type="EMBL" id="SVC80418.1"/>
    </source>
</evidence>
<accession>A0A382Q664</accession>
<protein>
    <submittedName>
        <fullName evidence="1">Uncharacterized protein</fullName>
    </submittedName>
</protein>